<accession>A0A1Q9CVH9</accession>
<feature type="region of interest" description="Disordered" evidence="1">
    <location>
        <begin position="182"/>
        <end position="222"/>
    </location>
</feature>
<gene>
    <name evidence="2" type="ORF">AK812_SmicGene31935</name>
</gene>
<dbReference type="Proteomes" id="UP000186817">
    <property type="component" value="Unassembled WGS sequence"/>
</dbReference>
<evidence type="ECO:0000256" key="1">
    <source>
        <dbReference type="SAM" id="MobiDB-lite"/>
    </source>
</evidence>
<dbReference type="EMBL" id="LSRX01000893">
    <property type="protein sequence ID" value="OLP86920.1"/>
    <property type="molecule type" value="Genomic_DNA"/>
</dbReference>
<sequence>MLELSIFQSATGASSFDTLSLEQLRGAARRGNKSAANHSHLCAPQDADPWHVGAGVSLTAAALLAAIDKFRSPDMKQLIKQDLYNKVPQEFAWIKVCAIAPALALLPLDTPSVRVGYLDIKAPVVQAERLNVPGRSDPPLRRVGAQTSGDSGSDSVLDDNGDGYVWIDEREVDYAIRWEVPGKDASADQSPEAAPTGADEDVTKQDKDNKINQTENQHNKMKKWDELLEFQGRRGDNLVTCETIQPPADCPSGGSKQAFASG</sequence>
<evidence type="ECO:0000313" key="2">
    <source>
        <dbReference type="EMBL" id="OLP86920.1"/>
    </source>
</evidence>
<organism evidence="2 3">
    <name type="scientific">Symbiodinium microadriaticum</name>
    <name type="common">Dinoflagellate</name>
    <name type="synonym">Zooxanthella microadriatica</name>
    <dbReference type="NCBI Taxonomy" id="2951"/>
    <lineage>
        <taxon>Eukaryota</taxon>
        <taxon>Sar</taxon>
        <taxon>Alveolata</taxon>
        <taxon>Dinophyceae</taxon>
        <taxon>Suessiales</taxon>
        <taxon>Symbiodiniaceae</taxon>
        <taxon>Symbiodinium</taxon>
    </lineage>
</organism>
<feature type="region of interest" description="Disordered" evidence="1">
    <location>
        <begin position="131"/>
        <end position="162"/>
    </location>
</feature>
<comment type="caution">
    <text evidence="2">The sequence shown here is derived from an EMBL/GenBank/DDBJ whole genome shotgun (WGS) entry which is preliminary data.</text>
</comment>
<protein>
    <submittedName>
        <fullName evidence="2">Uncharacterized protein</fullName>
    </submittedName>
</protein>
<evidence type="ECO:0000313" key="3">
    <source>
        <dbReference type="Proteomes" id="UP000186817"/>
    </source>
</evidence>
<reference evidence="2 3" key="1">
    <citation type="submission" date="2016-02" db="EMBL/GenBank/DDBJ databases">
        <title>Genome analysis of coral dinoflagellate symbionts highlights evolutionary adaptations to a symbiotic lifestyle.</title>
        <authorList>
            <person name="Aranda M."/>
            <person name="Li Y."/>
            <person name="Liew Y.J."/>
            <person name="Baumgarten S."/>
            <person name="Simakov O."/>
            <person name="Wilson M."/>
            <person name="Piel J."/>
            <person name="Ashoor H."/>
            <person name="Bougouffa S."/>
            <person name="Bajic V.B."/>
            <person name="Ryu T."/>
            <person name="Ravasi T."/>
            <person name="Bayer T."/>
            <person name="Micklem G."/>
            <person name="Kim H."/>
            <person name="Bhak J."/>
            <person name="Lajeunesse T.C."/>
            <person name="Voolstra C.R."/>
        </authorList>
    </citation>
    <scope>NUCLEOTIDE SEQUENCE [LARGE SCALE GENOMIC DNA]</scope>
    <source>
        <strain evidence="2 3">CCMP2467</strain>
    </source>
</reference>
<dbReference type="AlphaFoldDB" id="A0A1Q9CVH9"/>
<feature type="compositionally biased region" description="Basic and acidic residues" evidence="1">
    <location>
        <begin position="201"/>
        <end position="210"/>
    </location>
</feature>
<keyword evidence="3" id="KW-1185">Reference proteome</keyword>
<name>A0A1Q9CVH9_SYMMI</name>
<proteinExistence type="predicted"/>